<dbReference type="InterPro" id="IPR013087">
    <property type="entry name" value="Znf_C2H2_type"/>
</dbReference>
<dbReference type="OMA" id="LREMHTC"/>
<dbReference type="Pfam" id="PF00096">
    <property type="entry name" value="zf-C2H2"/>
    <property type="match status" value="1"/>
</dbReference>
<feature type="region of interest" description="Disordered" evidence="2">
    <location>
        <begin position="51"/>
        <end position="101"/>
    </location>
</feature>
<dbReference type="AlphaFoldDB" id="G0MP82"/>
<evidence type="ECO:0000259" key="3">
    <source>
        <dbReference type="PROSITE" id="PS50157"/>
    </source>
</evidence>
<dbReference type="InParanoid" id="G0MP82"/>
<keyword evidence="1" id="KW-0479">Metal-binding</keyword>
<dbReference type="Proteomes" id="UP000008068">
    <property type="component" value="Unassembled WGS sequence"/>
</dbReference>
<dbReference type="SMART" id="SM00355">
    <property type="entry name" value="ZnF_C2H2"/>
    <property type="match status" value="2"/>
</dbReference>
<accession>G0MP82</accession>
<dbReference type="STRING" id="135651.G0MP82"/>
<evidence type="ECO:0000256" key="2">
    <source>
        <dbReference type="SAM" id="MobiDB-lite"/>
    </source>
</evidence>
<dbReference type="eggNOG" id="ENOG502QR8N">
    <property type="taxonomic scope" value="Eukaryota"/>
</dbReference>
<keyword evidence="1" id="KW-0862">Zinc</keyword>
<evidence type="ECO:0000313" key="5">
    <source>
        <dbReference type="Proteomes" id="UP000008068"/>
    </source>
</evidence>
<dbReference type="EMBL" id="GL379804">
    <property type="protein sequence ID" value="EGT39036.1"/>
    <property type="molecule type" value="Genomic_DNA"/>
</dbReference>
<feature type="compositionally biased region" description="Basic and acidic residues" evidence="2">
    <location>
        <begin position="82"/>
        <end position="97"/>
    </location>
</feature>
<keyword evidence="1" id="KW-0863">Zinc-finger</keyword>
<dbReference type="PROSITE" id="PS00028">
    <property type="entry name" value="ZINC_FINGER_C2H2_1"/>
    <property type="match status" value="1"/>
</dbReference>
<organism evidence="5">
    <name type="scientific">Caenorhabditis brenneri</name>
    <name type="common">Nematode worm</name>
    <dbReference type="NCBI Taxonomy" id="135651"/>
    <lineage>
        <taxon>Eukaryota</taxon>
        <taxon>Metazoa</taxon>
        <taxon>Ecdysozoa</taxon>
        <taxon>Nematoda</taxon>
        <taxon>Chromadorea</taxon>
        <taxon>Rhabditida</taxon>
        <taxon>Rhabditina</taxon>
        <taxon>Rhabditomorpha</taxon>
        <taxon>Rhabditoidea</taxon>
        <taxon>Rhabditidae</taxon>
        <taxon>Peloderinae</taxon>
        <taxon>Caenorhabditis</taxon>
    </lineage>
</organism>
<dbReference type="GO" id="GO:0005634">
    <property type="term" value="C:nucleus"/>
    <property type="evidence" value="ECO:0007669"/>
    <property type="project" value="TreeGrafter"/>
</dbReference>
<feature type="domain" description="C2H2-type" evidence="3">
    <location>
        <begin position="139"/>
        <end position="173"/>
    </location>
</feature>
<gene>
    <name evidence="4" type="ORF">CAEBREN_18182</name>
</gene>
<dbReference type="HOGENOM" id="CLU_1338631_0_0_1"/>
<dbReference type="OrthoDB" id="10070972at2759"/>
<feature type="domain" description="C2H2-type" evidence="3">
    <location>
        <begin position="111"/>
        <end position="139"/>
    </location>
</feature>
<feature type="compositionally biased region" description="Basic and acidic residues" evidence="2">
    <location>
        <begin position="51"/>
        <end position="73"/>
    </location>
</feature>
<evidence type="ECO:0000256" key="1">
    <source>
        <dbReference type="PROSITE-ProRule" id="PRU00042"/>
    </source>
</evidence>
<dbReference type="PANTHER" id="PTHR15021:SF0">
    <property type="entry name" value="DISCO-RELATED, ISOFORM A-RELATED"/>
    <property type="match status" value="1"/>
</dbReference>
<dbReference type="InterPro" id="IPR036236">
    <property type="entry name" value="Znf_C2H2_sf"/>
</dbReference>
<dbReference type="PANTHER" id="PTHR15021">
    <property type="entry name" value="DISCONNECTED-RELATED"/>
    <property type="match status" value="1"/>
</dbReference>
<feature type="region of interest" description="Disordered" evidence="2">
    <location>
        <begin position="146"/>
        <end position="172"/>
    </location>
</feature>
<evidence type="ECO:0000313" key="4">
    <source>
        <dbReference type="EMBL" id="EGT39036.1"/>
    </source>
</evidence>
<proteinExistence type="predicted"/>
<dbReference type="Gene3D" id="3.30.160.60">
    <property type="entry name" value="Classic Zinc Finger"/>
    <property type="match status" value="1"/>
</dbReference>
<name>G0MP82_CAEBE</name>
<protein>
    <recommendedName>
        <fullName evidence="3">C2H2-type domain-containing protein</fullName>
    </recommendedName>
</protein>
<dbReference type="SUPFAM" id="SSF57667">
    <property type="entry name" value="beta-beta-alpha zinc fingers"/>
    <property type="match status" value="1"/>
</dbReference>
<keyword evidence="5" id="KW-1185">Reference proteome</keyword>
<reference evidence="5" key="1">
    <citation type="submission" date="2011-07" db="EMBL/GenBank/DDBJ databases">
        <authorList>
            <consortium name="Caenorhabditis brenneri Sequencing and Analysis Consortium"/>
            <person name="Wilson R.K."/>
        </authorList>
    </citation>
    <scope>NUCLEOTIDE SEQUENCE [LARGE SCALE GENOMIC DNA]</scope>
    <source>
        <strain evidence="5">PB2801</strain>
    </source>
</reference>
<dbReference type="InterPro" id="IPR040436">
    <property type="entry name" value="Disconnected-like"/>
</dbReference>
<dbReference type="GO" id="GO:0008270">
    <property type="term" value="F:zinc ion binding"/>
    <property type="evidence" value="ECO:0007669"/>
    <property type="project" value="UniProtKB-KW"/>
</dbReference>
<sequence length="209" mass="23804">MDVRFPPYFFSMPHLIYNSWLNLNSLHNAPKLAHLQLQSMKTAEALKTLGKKETEQKKTELKKEDEIVTKEADEKNEESTSEEIKEEKEEKMEKQSEDNDTSTLLKLKRRVACEICSKSFCDKGALKIHTSAVHLREMHTCSVPGCGKQFSSRRSRNRHSSNNNPKLHMPESLTLSGGGLSVKPNLDAFWPARFLLGKEHPLDLSLNVV</sequence>
<dbReference type="GO" id="GO:0006355">
    <property type="term" value="P:regulation of DNA-templated transcription"/>
    <property type="evidence" value="ECO:0007669"/>
    <property type="project" value="TreeGrafter"/>
</dbReference>
<dbReference type="PROSITE" id="PS50157">
    <property type="entry name" value="ZINC_FINGER_C2H2_2"/>
    <property type="match status" value="2"/>
</dbReference>